<evidence type="ECO:0000313" key="3">
    <source>
        <dbReference type="EMBL" id="UUI67977.1"/>
    </source>
</evidence>
<dbReference type="Pfam" id="PF01370">
    <property type="entry name" value="Epimerase"/>
    <property type="match status" value="1"/>
</dbReference>
<feature type="domain" description="NAD-dependent epimerase/dehydratase" evidence="2">
    <location>
        <begin position="4"/>
        <end position="81"/>
    </location>
</feature>
<gene>
    <name evidence="3" type="ORF">NP095_12305</name>
</gene>
<accession>A0ABY5KC04</accession>
<reference evidence="3 4" key="1">
    <citation type="submission" date="2022-07" db="EMBL/GenBank/DDBJ databases">
        <title>Novel species in genus Aeromicrobium.</title>
        <authorList>
            <person name="Ye L."/>
        </authorList>
    </citation>
    <scope>NUCLEOTIDE SEQUENCE [LARGE SCALE GENOMIC DNA]</scope>
    <source>
        <strain evidence="4">zg-Y50</strain>
    </source>
</reference>
<dbReference type="EMBL" id="CP101990">
    <property type="protein sequence ID" value="UUI67977.1"/>
    <property type="molecule type" value="Genomic_DNA"/>
</dbReference>
<protein>
    <submittedName>
        <fullName evidence="3">NAD-dependent epimerase/dehydratase family protein</fullName>
    </submittedName>
</protein>
<dbReference type="RefSeq" id="WP_232418606.1">
    <property type="nucleotide sequence ID" value="NZ_CP101990.1"/>
</dbReference>
<proteinExistence type="predicted"/>
<dbReference type="Proteomes" id="UP001315860">
    <property type="component" value="Chromosome"/>
</dbReference>
<dbReference type="Gene3D" id="3.40.50.720">
    <property type="entry name" value="NAD(P)-binding Rossmann-like Domain"/>
    <property type="match status" value="1"/>
</dbReference>
<keyword evidence="4" id="KW-1185">Reference proteome</keyword>
<name>A0ABY5KC04_9ACTN</name>
<evidence type="ECO:0000313" key="4">
    <source>
        <dbReference type="Proteomes" id="UP001315860"/>
    </source>
</evidence>
<dbReference type="SUPFAM" id="SSF51735">
    <property type="entry name" value="NAD(P)-binding Rossmann-fold domains"/>
    <property type="match status" value="1"/>
</dbReference>
<evidence type="ECO:0000259" key="2">
    <source>
        <dbReference type="Pfam" id="PF01370"/>
    </source>
</evidence>
<organism evidence="3 4">
    <name type="scientific">Aeromicrobium duanguangcaii</name>
    <dbReference type="NCBI Taxonomy" id="2968086"/>
    <lineage>
        <taxon>Bacteria</taxon>
        <taxon>Bacillati</taxon>
        <taxon>Actinomycetota</taxon>
        <taxon>Actinomycetes</taxon>
        <taxon>Propionibacteriales</taxon>
        <taxon>Nocardioidaceae</taxon>
        <taxon>Aeromicrobium</taxon>
    </lineage>
</organism>
<feature type="compositionally biased region" description="Basic and acidic residues" evidence="1">
    <location>
        <begin position="252"/>
        <end position="267"/>
    </location>
</feature>
<feature type="region of interest" description="Disordered" evidence="1">
    <location>
        <begin position="229"/>
        <end position="278"/>
    </location>
</feature>
<evidence type="ECO:0000256" key="1">
    <source>
        <dbReference type="SAM" id="MobiDB-lite"/>
    </source>
</evidence>
<sequence length="278" mass="29652">MELLVLGGTAFLGREIARTAIGRGHRVTCAARGSSAPPEGAEFVPVDRDQDDGLAPVADRHWDGVIDVARQPGHMRRAVRDMAADHRVFVSSGNAYADFSAIEQSEDAATLAPLEADDMTSDDDYGAAKVACEQAVRTAGPSAVVRSGLIAGPGDWSGRTGYWPWRFAHPVGAEVVVPDDPDFPCAMIDVRDLAAWLVDLAEGRVEGTFNATGPTTDLRSVLDVAARVAGSSAQPRPGRHLTRDLLPFRPFRASERSEQEQISREGRAQVAPASAASR</sequence>
<dbReference type="InterPro" id="IPR036291">
    <property type="entry name" value="NAD(P)-bd_dom_sf"/>
</dbReference>
<dbReference type="InterPro" id="IPR001509">
    <property type="entry name" value="Epimerase_deHydtase"/>
</dbReference>